<evidence type="ECO:0000259" key="13">
    <source>
        <dbReference type="Pfam" id="PF12580"/>
    </source>
</evidence>
<dbReference type="Gene3D" id="2.60.40.3170">
    <property type="match status" value="1"/>
</dbReference>
<evidence type="ECO:0000313" key="17">
    <source>
        <dbReference type="Proteomes" id="UP000001593"/>
    </source>
</evidence>
<evidence type="ECO:0000256" key="3">
    <source>
        <dbReference type="ARBA" id="ARBA00012462"/>
    </source>
</evidence>
<feature type="active site" description="Charge relay system" evidence="10">
    <location>
        <position position="263"/>
    </location>
</feature>
<dbReference type="PANTHER" id="PTHR43806">
    <property type="entry name" value="PEPTIDASE S8"/>
    <property type="match status" value="1"/>
</dbReference>
<evidence type="ECO:0000256" key="9">
    <source>
        <dbReference type="ARBA" id="ARBA00032232"/>
    </source>
</evidence>
<sequence>MATTVEEFPVHGLLPKRETGADRFVAKYPECDGRGTLIAILDTGVDPGALGLQTTSHGRRKIVDLIDTSGSGDVDTSTVVTPKDNGVIIGLSERQLKIPADWVNPSGVYHVGIKSLFSLFPDKLQQRIKKERKEKLWDPFHNSRVAETMRRLEEWDAKHPPKNATPKIIRESLQSEIDALSTMSKKYADCGPALDCIVFHDGDGWRACIDTSETGDLQSCKLMSDYRESGEFASFSDQDLMNYSINIYDEGNTLCIVTTGGTHGTHVASIAAGFCAENPTLTGLAPGAQVFLDIVALFILLSIRLDTMETGTALVRALIAAHDYKCDLINMSYGEAANWPNAGRVVDLMNELVNEHGVIFISSAGNNGPALSTVGCPGGTSESIIGIGAYVSPEMMAAEYSLLEKLPGNQYTWSSRGPSTDGSLGVLCVTAPGSAISCSITWTLRGSQLMNGTSMSSPNACGGIALVLSGLKARGIPYSPPSIRRALENTALRMEGLDFFTQGYGLLQVDKVFDYMEQYADTPDRNVTFQINCQGPRGIYIRQAYQLLKPYVVTATVTPKFPEISDHQSKLGLNLRLSLASTEPWVSCPGHFALMNTPRSFSVKVDPRGLPEGAHYAEIRAYDVTCPERGAVFRVPVSVIVPHRVTDMTHYEVSMEDRTFKPGQVQRTFVDVPEGATYAELNISSLSEENSARFMVHAVQLLPLTAFRTNEFCQFITLAPRCEKSLSFAVKGGVTLELCVARWWASLGDCLIRKLLIFHGMRPSLSAVTVHANQTTRVDVTCTLRPEEVSPSVTLNTHAQPLRPTESKITPLASRDVLFKRGQIYALNLTYNFNQSRAGEINPNAVYLSDLLYESEYESQIWMLYDTNKRLLGCGDAFHTRYTAKIEKGDYILKYQVRHDNRDQLEKLKDMVVLIETKLTPTLPLDVHPSRLSAMTGGKFTAFIMQKGWCWPVFINPLPDDKLPKGVKPGHILRGKITFFKNDPGKKVDTHPIEYIVPLNPAKQNNKISPQKPEKDGGEPVGGASRTARRLGSIIHSET</sequence>
<evidence type="ECO:0000259" key="12">
    <source>
        <dbReference type="Pfam" id="PF00082"/>
    </source>
</evidence>
<evidence type="ECO:0000256" key="1">
    <source>
        <dbReference type="ARBA" id="ARBA00001910"/>
    </source>
</evidence>
<dbReference type="InterPro" id="IPR050131">
    <property type="entry name" value="Peptidase_S8_subtilisin-like"/>
</dbReference>
<dbReference type="FunCoup" id="A7T1C0">
    <property type="interactions" value="973"/>
</dbReference>
<evidence type="ECO:0000256" key="2">
    <source>
        <dbReference type="ARBA" id="ARBA00011073"/>
    </source>
</evidence>
<dbReference type="InParanoid" id="A7T1C0"/>
<comment type="catalytic activity">
    <reaction evidence="1">
        <text>Release of an N-terminal tripeptide from a polypeptide.</text>
        <dbReference type="EC" id="3.4.14.10"/>
    </reaction>
</comment>
<evidence type="ECO:0000256" key="11">
    <source>
        <dbReference type="SAM" id="MobiDB-lite"/>
    </source>
</evidence>
<dbReference type="AlphaFoldDB" id="A7T1C0"/>
<dbReference type="Pfam" id="PF21223">
    <property type="entry name" value="TPPII_Ig-like-1"/>
    <property type="match status" value="1"/>
</dbReference>
<dbReference type="HOGENOM" id="CLU_003084_1_0_1"/>
<keyword evidence="7 10" id="KW-0378">Hydrolase</keyword>
<dbReference type="InterPro" id="IPR036852">
    <property type="entry name" value="Peptidase_S8/S53_dom_sf"/>
</dbReference>
<dbReference type="GO" id="GO:0004252">
    <property type="term" value="F:serine-type endopeptidase activity"/>
    <property type="evidence" value="ECO:0007669"/>
    <property type="project" value="UniProtKB-UniRule"/>
</dbReference>
<dbReference type="Gene3D" id="3.40.50.200">
    <property type="entry name" value="Peptidase S8/S53 domain"/>
    <property type="match status" value="2"/>
</dbReference>
<dbReference type="InterPro" id="IPR048384">
    <property type="entry name" value="TPPII_GBD"/>
</dbReference>
<comment type="similarity">
    <text evidence="2 10">Belongs to the peptidase S8 family.</text>
</comment>
<gene>
    <name evidence="16" type="ORF">NEMVEDRAFT_v1g176183</name>
</gene>
<dbReference type="FunFam" id="3.40.50.200:FF:000003">
    <property type="entry name" value="Tripeptidyl peptidase 2"/>
    <property type="match status" value="1"/>
</dbReference>
<feature type="active site" description="Charge relay system" evidence="10">
    <location>
        <position position="42"/>
    </location>
</feature>
<dbReference type="Pfam" id="PF00082">
    <property type="entry name" value="Peptidase_S8"/>
    <property type="match status" value="1"/>
</dbReference>
<dbReference type="GO" id="GO:0006508">
    <property type="term" value="P:proteolysis"/>
    <property type="evidence" value="ECO:0007669"/>
    <property type="project" value="UniProtKB-KW"/>
</dbReference>
<dbReference type="GO" id="GO:0008240">
    <property type="term" value="F:tripeptidyl-peptidase activity"/>
    <property type="evidence" value="ECO:0000318"/>
    <property type="project" value="GO_Central"/>
</dbReference>
<dbReference type="CDD" id="cd04857">
    <property type="entry name" value="Peptidases_S8_Tripeptidyl_Aminopeptidase_II"/>
    <property type="match status" value="1"/>
</dbReference>
<feature type="domain" description="Tripeptidyl peptidase II second Ig-like" evidence="13">
    <location>
        <begin position="783"/>
        <end position="968"/>
    </location>
</feature>
<organism evidence="16 17">
    <name type="scientific">Nematostella vectensis</name>
    <name type="common">Starlet sea anemone</name>
    <dbReference type="NCBI Taxonomy" id="45351"/>
    <lineage>
        <taxon>Eukaryota</taxon>
        <taxon>Metazoa</taxon>
        <taxon>Cnidaria</taxon>
        <taxon>Anthozoa</taxon>
        <taxon>Hexacorallia</taxon>
        <taxon>Actiniaria</taxon>
        <taxon>Edwardsiidae</taxon>
        <taxon>Nematostella</taxon>
    </lineage>
</organism>
<dbReference type="InterPro" id="IPR000209">
    <property type="entry name" value="Peptidase_S8/S53_dom"/>
</dbReference>
<evidence type="ECO:0000259" key="14">
    <source>
        <dbReference type="Pfam" id="PF21223"/>
    </source>
</evidence>
<dbReference type="Pfam" id="PF21316">
    <property type="entry name" value="TPPII_GBD"/>
    <property type="match status" value="1"/>
</dbReference>
<feature type="domain" description="Tripeptidyl-peptidase II first Ig-like" evidence="14">
    <location>
        <begin position="527"/>
        <end position="640"/>
    </location>
</feature>
<dbReference type="SUPFAM" id="SSF52743">
    <property type="entry name" value="Subtilisin-like"/>
    <property type="match status" value="1"/>
</dbReference>
<dbReference type="InterPro" id="IPR034051">
    <property type="entry name" value="TPP_II_domain"/>
</dbReference>
<dbReference type="eggNOG" id="KOG1114">
    <property type="taxonomic scope" value="Eukaryota"/>
</dbReference>
<dbReference type="Gene3D" id="6.10.250.3080">
    <property type="match status" value="1"/>
</dbReference>
<dbReference type="InterPro" id="IPR015500">
    <property type="entry name" value="Peptidase_S8_subtilisin-rel"/>
</dbReference>
<dbReference type="PROSITE" id="PS00137">
    <property type="entry name" value="SUBTILASE_HIS"/>
    <property type="match status" value="1"/>
</dbReference>
<reference evidence="16 17" key="1">
    <citation type="journal article" date="2007" name="Science">
        <title>Sea anemone genome reveals ancestral eumetazoan gene repertoire and genomic organization.</title>
        <authorList>
            <person name="Putnam N.H."/>
            <person name="Srivastava M."/>
            <person name="Hellsten U."/>
            <person name="Dirks B."/>
            <person name="Chapman J."/>
            <person name="Salamov A."/>
            <person name="Terry A."/>
            <person name="Shapiro H."/>
            <person name="Lindquist E."/>
            <person name="Kapitonov V.V."/>
            <person name="Jurka J."/>
            <person name="Genikhovich G."/>
            <person name="Grigoriev I.V."/>
            <person name="Lucas S.M."/>
            <person name="Steele R.E."/>
            <person name="Finnerty J.R."/>
            <person name="Technau U."/>
            <person name="Martindale M.Q."/>
            <person name="Rokhsar D.S."/>
        </authorList>
    </citation>
    <scope>NUCLEOTIDE SEQUENCE [LARGE SCALE GENOMIC DNA]</scope>
    <source>
        <strain evidence="17">CH2 X CH6</strain>
    </source>
</reference>
<dbReference type="Proteomes" id="UP000001593">
    <property type="component" value="Unassembled WGS sequence"/>
</dbReference>
<dbReference type="InterPro" id="IPR046940">
    <property type="entry name" value="TPPII_Ig-like_sf"/>
</dbReference>
<feature type="region of interest" description="Disordered" evidence="11">
    <location>
        <begin position="1000"/>
        <end position="1039"/>
    </location>
</feature>
<dbReference type="InterPro" id="IPR022229">
    <property type="entry name" value="TPPII_Ig-like-2"/>
</dbReference>
<evidence type="ECO:0000256" key="8">
    <source>
        <dbReference type="ARBA" id="ARBA00022825"/>
    </source>
</evidence>
<evidence type="ECO:0000256" key="10">
    <source>
        <dbReference type="PROSITE-ProRule" id="PRU01240"/>
    </source>
</evidence>
<evidence type="ECO:0000259" key="15">
    <source>
        <dbReference type="Pfam" id="PF21316"/>
    </source>
</evidence>
<dbReference type="PROSITE" id="PS00138">
    <property type="entry name" value="SUBTILASE_SER"/>
    <property type="match status" value="1"/>
</dbReference>
<accession>A7T1C0</accession>
<dbReference type="InterPro" id="IPR048383">
    <property type="entry name" value="TPPII_Ig-like-1"/>
</dbReference>
<proteinExistence type="inferred from homology"/>
<evidence type="ECO:0000313" key="16">
    <source>
        <dbReference type="EMBL" id="EDO30245.1"/>
    </source>
</evidence>
<dbReference type="PROSITE" id="PS51892">
    <property type="entry name" value="SUBTILASE"/>
    <property type="match status" value="1"/>
</dbReference>
<dbReference type="EC" id="3.4.14.10" evidence="3"/>
<feature type="domain" description="Peptidase S8/S53" evidence="12">
    <location>
        <begin position="33"/>
        <end position="505"/>
    </location>
</feature>
<keyword evidence="6 10" id="KW-0645">Protease</keyword>
<dbReference type="GO" id="GO:0004177">
    <property type="term" value="F:aminopeptidase activity"/>
    <property type="evidence" value="ECO:0007669"/>
    <property type="project" value="UniProtKB-KW"/>
</dbReference>
<dbReference type="InterPro" id="IPR023828">
    <property type="entry name" value="Peptidase_S8_Ser-AS"/>
</dbReference>
<name>A7T1C0_NEMVE</name>
<dbReference type="Pfam" id="PF12580">
    <property type="entry name" value="TPPII"/>
    <property type="match status" value="1"/>
</dbReference>
<evidence type="ECO:0000256" key="5">
    <source>
        <dbReference type="ARBA" id="ARBA00022438"/>
    </source>
</evidence>
<dbReference type="PhylomeDB" id="A7T1C0"/>
<dbReference type="PANTHER" id="PTHR43806:SF14">
    <property type="entry name" value="TRIPEPTIDYL-PEPTIDASE 2"/>
    <property type="match status" value="1"/>
</dbReference>
<evidence type="ECO:0000256" key="4">
    <source>
        <dbReference type="ARBA" id="ARBA00020244"/>
    </source>
</evidence>
<evidence type="ECO:0000256" key="6">
    <source>
        <dbReference type="ARBA" id="ARBA00022670"/>
    </source>
</evidence>
<protein>
    <recommendedName>
        <fullName evidence="4">Tripeptidyl-peptidase 2</fullName>
        <ecNumber evidence="3">3.4.14.10</ecNumber>
    </recommendedName>
    <alternativeName>
        <fullName evidence="9">Tripeptidyl aminopeptidase</fullName>
    </alternativeName>
</protein>
<dbReference type="GO" id="GO:0005829">
    <property type="term" value="C:cytosol"/>
    <property type="evidence" value="ECO:0000318"/>
    <property type="project" value="GO_Central"/>
</dbReference>
<keyword evidence="8 10" id="KW-0720">Serine protease</keyword>
<dbReference type="EMBL" id="DS470097">
    <property type="protein sequence ID" value="EDO30245.1"/>
    <property type="molecule type" value="Genomic_DNA"/>
</dbReference>
<feature type="active site" description="Charge relay system" evidence="10">
    <location>
        <position position="454"/>
    </location>
</feature>
<feature type="domain" description="Tripeptidyl-peptidase II galactose-binding" evidence="15">
    <location>
        <begin position="660"/>
        <end position="748"/>
    </location>
</feature>
<dbReference type="PRINTS" id="PR00723">
    <property type="entry name" value="SUBTILISIN"/>
</dbReference>
<keyword evidence="17" id="KW-1185">Reference proteome</keyword>
<evidence type="ECO:0000256" key="7">
    <source>
        <dbReference type="ARBA" id="ARBA00022801"/>
    </source>
</evidence>
<keyword evidence="5" id="KW-0031">Aminopeptidase</keyword>
<dbReference type="OMA" id="SLRDFQC"/>
<dbReference type="InterPro" id="IPR022398">
    <property type="entry name" value="Peptidase_S8_His-AS"/>
</dbReference>